<evidence type="ECO:0000313" key="2">
    <source>
        <dbReference type="Proteomes" id="UP001140979"/>
    </source>
</evidence>
<evidence type="ECO:0000313" key="1">
    <source>
        <dbReference type="EMBL" id="MDE1243169.1"/>
    </source>
</evidence>
<name>A0A9X4F2I8_9VIBR</name>
<organism evidence="1 2">
    <name type="scientific">Vibrio aestuarianus</name>
    <dbReference type="NCBI Taxonomy" id="28171"/>
    <lineage>
        <taxon>Bacteria</taxon>
        <taxon>Pseudomonadati</taxon>
        <taxon>Pseudomonadota</taxon>
        <taxon>Gammaproteobacteria</taxon>
        <taxon>Vibrionales</taxon>
        <taxon>Vibrionaceae</taxon>
        <taxon>Vibrio</taxon>
    </lineage>
</organism>
<dbReference type="AlphaFoldDB" id="A0A9X4F2I8"/>
<dbReference type="EMBL" id="JAKNBA010000024">
    <property type="protein sequence ID" value="MDE1243169.1"/>
    <property type="molecule type" value="Genomic_DNA"/>
</dbReference>
<proteinExistence type="predicted"/>
<dbReference type="Proteomes" id="UP001140979">
    <property type="component" value="Unassembled WGS sequence"/>
</dbReference>
<comment type="caution">
    <text evidence="1">The sequence shown here is derived from an EMBL/GenBank/DDBJ whole genome shotgun (WGS) entry which is preliminary data.</text>
</comment>
<sequence length="51" mass="5363">MTHPYLHFVPLPHPFCISGFGSLLTAASASEVGLVNSSRMVSGFWRGAASA</sequence>
<accession>A0A9X4F2I8</accession>
<protein>
    <submittedName>
        <fullName evidence="1">Uncharacterized protein</fullName>
    </submittedName>
</protein>
<gene>
    <name evidence="1" type="ORF">L9W94_13625</name>
</gene>
<reference evidence="1" key="1">
    <citation type="submission" date="2022-02" db="EMBL/GenBank/DDBJ databases">
        <title>Emergence and expansion in Europe of a Vibrio aestuarianus clonal complex pathogenic for oysters.</title>
        <authorList>
            <person name="Mesnil A."/>
            <person name="Travers M.-A."/>
        </authorList>
    </citation>
    <scope>NUCLEOTIDE SEQUENCE</scope>
    <source>
        <strain evidence="1">19_064_11T1</strain>
    </source>
</reference>
<dbReference type="RefSeq" id="WP_274683519.1">
    <property type="nucleotide sequence ID" value="NZ_JAKNBA010000024.1"/>
</dbReference>